<comment type="caution">
    <text evidence="3">The sequence shown here is derived from an EMBL/GenBank/DDBJ whole genome shotgun (WGS) entry which is preliminary data.</text>
</comment>
<feature type="transmembrane region" description="Helical" evidence="1">
    <location>
        <begin position="233"/>
        <end position="252"/>
    </location>
</feature>
<accession>A0ABQ9PHF8</accession>
<proteinExistence type="predicted"/>
<name>A0ABQ9PHF8_9PEZI</name>
<dbReference type="PANTHER" id="PTHR34502:SF5">
    <property type="entry name" value="DUF6594 DOMAIN-CONTAINING PROTEIN"/>
    <property type="match status" value="1"/>
</dbReference>
<dbReference type="PANTHER" id="PTHR34502">
    <property type="entry name" value="DUF6594 DOMAIN-CONTAINING PROTEIN-RELATED"/>
    <property type="match status" value="1"/>
</dbReference>
<sequence length="291" mass="32659">MMTLLRLQSELQDLEQQLEGTRDEDRNSTNPIRREYGSSFRVMKQYAEDPDSIQYELLLEIGKRLDEYHQAVQHASSLQKLPRPSDDEWEFLATWLRKPKGGNGFLDMTGIEAMTWNRANQDDTFNIGGPAVGTDRFTKFMNGKVVNLYHRVIGQHSTVSIHFTQTFPSCSVRSIQTNIHTEKSSEKLRPDDTRAYNEEKISRFSDIILATLSAALPTLAILALYFVQNMLHRIGLVIVLTMIFSVLFALLTGAKKAEIFAATAAFAAVEVVYIGSVASNDPVCVCSSSQA</sequence>
<keyword evidence="1" id="KW-0472">Membrane</keyword>
<feature type="transmembrane region" description="Helical" evidence="1">
    <location>
        <begin position="207"/>
        <end position="227"/>
    </location>
</feature>
<protein>
    <recommendedName>
        <fullName evidence="2">DUF6594 domain-containing protein</fullName>
    </recommendedName>
</protein>
<feature type="transmembrane region" description="Helical" evidence="1">
    <location>
        <begin position="259"/>
        <end position="278"/>
    </location>
</feature>
<keyword evidence="1" id="KW-1133">Transmembrane helix</keyword>
<evidence type="ECO:0000259" key="2">
    <source>
        <dbReference type="Pfam" id="PF20237"/>
    </source>
</evidence>
<keyword evidence="1" id="KW-0812">Transmembrane</keyword>
<feature type="domain" description="DUF6594" evidence="2">
    <location>
        <begin position="3"/>
        <end position="271"/>
    </location>
</feature>
<dbReference type="Proteomes" id="UP001169217">
    <property type="component" value="Unassembled WGS sequence"/>
</dbReference>
<evidence type="ECO:0000256" key="1">
    <source>
        <dbReference type="SAM" id="Phobius"/>
    </source>
</evidence>
<reference evidence="3" key="1">
    <citation type="submission" date="2023-04" db="EMBL/GenBank/DDBJ databases">
        <title>Colletotrichum limetticola genome sequence.</title>
        <authorList>
            <person name="Baroncelli R."/>
        </authorList>
    </citation>
    <scope>NUCLEOTIDE SEQUENCE</scope>
    <source>
        <strain evidence="3">KLA-Anderson</strain>
    </source>
</reference>
<organism evidence="3 4">
    <name type="scientific">Colletotrichum limetticola</name>
    <dbReference type="NCBI Taxonomy" id="1209924"/>
    <lineage>
        <taxon>Eukaryota</taxon>
        <taxon>Fungi</taxon>
        <taxon>Dikarya</taxon>
        <taxon>Ascomycota</taxon>
        <taxon>Pezizomycotina</taxon>
        <taxon>Sordariomycetes</taxon>
        <taxon>Hypocreomycetidae</taxon>
        <taxon>Glomerellales</taxon>
        <taxon>Glomerellaceae</taxon>
        <taxon>Colletotrichum</taxon>
        <taxon>Colletotrichum acutatum species complex</taxon>
    </lineage>
</organism>
<dbReference type="EMBL" id="JARUPT010000452">
    <property type="protein sequence ID" value="KAK0371361.1"/>
    <property type="molecule type" value="Genomic_DNA"/>
</dbReference>
<dbReference type="InterPro" id="IPR046529">
    <property type="entry name" value="DUF6594"/>
</dbReference>
<evidence type="ECO:0000313" key="3">
    <source>
        <dbReference type="EMBL" id="KAK0371361.1"/>
    </source>
</evidence>
<gene>
    <name evidence="3" type="ORF">CLIM01_11293</name>
</gene>
<evidence type="ECO:0000313" key="4">
    <source>
        <dbReference type="Proteomes" id="UP001169217"/>
    </source>
</evidence>
<dbReference type="Pfam" id="PF20237">
    <property type="entry name" value="DUF6594"/>
    <property type="match status" value="1"/>
</dbReference>
<keyword evidence="4" id="KW-1185">Reference proteome</keyword>